<dbReference type="InterPro" id="IPR031883">
    <property type="entry name" value="DUF4763"/>
</dbReference>
<proteinExistence type="predicted"/>
<feature type="compositionally biased region" description="Acidic residues" evidence="1">
    <location>
        <begin position="110"/>
        <end position="124"/>
    </location>
</feature>
<dbReference type="KEGG" id="dan:26515136"/>
<accession>A0A0P9A0L4</accession>
<protein>
    <submittedName>
        <fullName evidence="2">Uncharacterized protein</fullName>
    </submittedName>
</protein>
<name>A0A0P9A0L4_DROAN</name>
<gene>
    <name evidence="2" type="primary">Dana\GF27727</name>
    <name evidence="2" type="ORF">GF27727</name>
</gene>
<dbReference type="Proteomes" id="UP000007801">
    <property type="component" value="Unassembled WGS sequence"/>
</dbReference>
<dbReference type="Pfam" id="PF15960">
    <property type="entry name" value="DUF4763"/>
    <property type="match status" value="1"/>
</dbReference>
<dbReference type="EMBL" id="CH902617">
    <property type="protein sequence ID" value="KPU80282.1"/>
    <property type="molecule type" value="Genomic_DNA"/>
</dbReference>
<evidence type="ECO:0000256" key="1">
    <source>
        <dbReference type="SAM" id="MobiDB-lite"/>
    </source>
</evidence>
<dbReference type="GeneID" id="26515136"/>
<dbReference type="OrthoDB" id="7866749at2759"/>
<feature type="region of interest" description="Disordered" evidence="1">
    <location>
        <begin position="105"/>
        <end position="124"/>
    </location>
</feature>
<keyword evidence="3" id="KW-1185">Reference proteome</keyword>
<evidence type="ECO:0000313" key="2">
    <source>
        <dbReference type="EMBL" id="KPU80282.1"/>
    </source>
</evidence>
<dbReference type="InParanoid" id="A0A0P9A0L4"/>
<dbReference type="AlphaFoldDB" id="A0A0P9A0L4"/>
<organism evidence="2 3">
    <name type="scientific">Drosophila ananassae</name>
    <name type="common">Fruit fly</name>
    <dbReference type="NCBI Taxonomy" id="7217"/>
    <lineage>
        <taxon>Eukaryota</taxon>
        <taxon>Metazoa</taxon>
        <taxon>Ecdysozoa</taxon>
        <taxon>Arthropoda</taxon>
        <taxon>Hexapoda</taxon>
        <taxon>Insecta</taxon>
        <taxon>Pterygota</taxon>
        <taxon>Neoptera</taxon>
        <taxon>Endopterygota</taxon>
        <taxon>Diptera</taxon>
        <taxon>Brachycera</taxon>
        <taxon>Muscomorpha</taxon>
        <taxon>Ephydroidea</taxon>
        <taxon>Drosophilidae</taxon>
        <taxon>Drosophila</taxon>
        <taxon>Sophophora</taxon>
    </lineage>
</organism>
<evidence type="ECO:0000313" key="3">
    <source>
        <dbReference type="Proteomes" id="UP000007801"/>
    </source>
</evidence>
<sequence length="352" mass="40822">MNEPNTIPHDLQTVKSVQSLPECAKLPLDRIDIINRTIKGPPLEIFDYDETVSFSTLGEEEELALSYLDTDTGSDDKTRGLLMVHDIDCLIRRIEHMQLAIKKRQMEASTETESEEAQPEDEAEEIITKLQRRCRKLEERRQDLESTIKSTAAQSKKSKVKQLSCDEQIEARNLRHAHHRLQCEIDEIICRYRELREILTQMRGHLCTMEHTLRKLSKQSEEFLEWTQQVSAELNVCKERYTYLINAKISKRESSTTGHRHAIRFAKRNAAYLSKNRMKRELTEFKEEVNELVGFMGELHKELERNLAMFGYKRNVSAHDNSTHFIMTVAVASALAEMIQISSARIDDTAET</sequence>
<reference evidence="2 3" key="1">
    <citation type="journal article" date="2007" name="Nature">
        <title>Evolution of genes and genomes on the Drosophila phylogeny.</title>
        <authorList>
            <consortium name="Drosophila 12 Genomes Consortium"/>
            <person name="Clark A.G."/>
            <person name="Eisen M.B."/>
            <person name="Smith D.R."/>
            <person name="Bergman C.M."/>
            <person name="Oliver B."/>
            <person name="Markow T.A."/>
            <person name="Kaufman T.C."/>
            <person name="Kellis M."/>
            <person name="Gelbart W."/>
            <person name="Iyer V.N."/>
            <person name="Pollard D.A."/>
            <person name="Sackton T.B."/>
            <person name="Larracuente A.M."/>
            <person name="Singh N.D."/>
            <person name="Abad J.P."/>
            <person name="Abt D.N."/>
            <person name="Adryan B."/>
            <person name="Aguade M."/>
            <person name="Akashi H."/>
            <person name="Anderson W.W."/>
            <person name="Aquadro C.F."/>
            <person name="Ardell D.H."/>
            <person name="Arguello R."/>
            <person name="Artieri C.G."/>
            <person name="Barbash D.A."/>
            <person name="Barker D."/>
            <person name="Barsanti P."/>
            <person name="Batterham P."/>
            <person name="Batzoglou S."/>
            <person name="Begun D."/>
            <person name="Bhutkar A."/>
            <person name="Blanco E."/>
            <person name="Bosak S.A."/>
            <person name="Bradley R.K."/>
            <person name="Brand A.D."/>
            <person name="Brent M.R."/>
            <person name="Brooks A.N."/>
            <person name="Brown R.H."/>
            <person name="Butlin R.K."/>
            <person name="Caggese C."/>
            <person name="Calvi B.R."/>
            <person name="Bernardo de Carvalho A."/>
            <person name="Caspi A."/>
            <person name="Castrezana S."/>
            <person name="Celniker S.E."/>
            <person name="Chang J.L."/>
            <person name="Chapple C."/>
            <person name="Chatterji S."/>
            <person name="Chinwalla A."/>
            <person name="Civetta A."/>
            <person name="Clifton S.W."/>
            <person name="Comeron J.M."/>
            <person name="Costello J.C."/>
            <person name="Coyne J.A."/>
            <person name="Daub J."/>
            <person name="David R.G."/>
            <person name="Delcher A.L."/>
            <person name="Delehaunty K."/>
            <person name="Do C.B."/>
            <person name="Ebling H."/>
            <person name="Edwards K."/>
            <person name="Eickbush T."/>
            <person name="Evans J.D."/>
            <person name="Filipski A."/>
            <person name="Findeiss S."/>
            <person name="Freyhult E."/>
            <person name="Fulton L."/>
            <person name="Fulton R."/>
            <person name="Garcia A.C."/>
            <person name="Gardiner A."/>
            <person name="Garfield D.A."/>
            <person name="Garvin B.E."/>
            <person name="Gibson G."/>
            <person name="Gilbert D."/>
            <person name="Gnerre S."/>
            <person name="Godfrey J."/>
            <person name="Good R."/>
            <person name="Gotea V."/>
            <person name="Gravely B."/>
            <person name="Greenberg A.J."/>
            <person name="Griffiths-Jones S."/>
            <person name="Gross S."/>
            <person name="Guigo R."/>
            <person name="Gustafson E.A."/>
            <person name="Haerty W."/>
            <person name="Hahn M.W."/>
            <person name="Halligan D.L."/>
            <person name="Halpern A.L."/>
            <person name="Halter G.M."/>
            <person name="Han M.V."/>
            <person name="Heger A."/>
            <person name="Hillier L."/>
            <person name="Hinrichs A.S."/>
            <person name="Holmes I."/>
            <person name="Hoskins R.A."/>
            <person name="Hubisz M.J."/>
            <person name="Hultmark D."/>
            <person name="Huntley M.A."/>
            <person name="Jaffe D.B."/>
            <person name="Jagadeeshan S."/>
            <person name="Jeck W.R."/>
            <person name="Johnson J."/>
            <person name="Jones C.D."/>
            <person name="Jordan W.C."/>
            <person name="Karpen G.H."/>
            <person name="Kataoka E."/>
            <person name="Keightley P.D."/>
            <person name="Kheradpour P."/>
            <person name="Kirkness E.F."/>
            <person name="Koerich L.B."/>
            <person name="Kristiansen K."/>
            <person name="Kudrna D."/>
            <person name="Kulathinal R.J."/>
            <person name="Kumar S."/>
            <person name="Kwok R."/>
            <person name="Lander E."/>
            <person name="Langley C.H."/>
            <person name="Lapoint R."/>
            <person name="Lazzaro B.P."/>
            <person name="Lee S.J."/>
            <person name="Levesque L."/>
            <person name="Li R."/>
            <person name="Lin C.F."/>
            <person name="Lin M.F."/>
            <person name="Lindblad-Toh K."/>
            <person name="Llopart A."/>
            <person name="Long M."/>
            <person name="Low L."/>
            <person name="Lozovsky E."/>
            <person name="Lu J."/>
            <person name="Luo M."/>
            <person name="Machado C.A."/>
            <person name="Makalowski W."/>
            <person name="Marzo M."/>
            <person name="Matsuda M."/>
            <person name="Matzkin L."/>
            <person name="McAllister B."/>
            <person name="McBride C.S."/>
            <person name="McKernan B."/>
            <person name="McKernan K."/>
            <person name="Mendez-Lago M."/>
            <person name="Minx P."/>
            <person name="Mollenhauer M.U."/>
            <person name="Montooth K."/>
            <person name="Mount S.M."/>
            <person name="Mu X."/>
            <person name="Myers E."/>
            <person name="Negre B."/>
            <person name="Newfeld S."/>
            <person name="Nielsen R."/>
            <person name="Noor M.A."/>
            <person name="O'Grady P."/>
            <person name="Pachter L."/>
            <person name="Papaceit M."/>
            <person name="Parisi M.J."/>
            <person name="Parisi M."/>
            <person name="Parts L."/>
            <person name="Pedersen J.S."/>
            <person name="Pesole G."/>
            <person name="Phillippy A.M."/>
            <person name="Ponting C.P."/>
            <person name="Pop M."/>
            <person name="Porcelli D."/>
            <person name="Powell J.R."/>
            <person name="Prohaska S."/>
            <person name="Pruitt K."/>
            <person name="Puig M."/>
            <person name="Quesneville H."/>
            <person name="Ram K.R."/>
            <person name="Rand D."/>
            <person name="Rasmussen M.D."/>
            <person name="Reed L.K."/>
            <person name="Reenan R."/>
            <person name="Reily A."/>
            <person name="Remington K.A."/>
            <person name="Rieger T.T."/>
            <person name="Ritchie M.G."/>
            <person name="Robin C."/>
            <person name="Rogers Y.H."/>
            <person name="Rohde C."/>
            <person name="Rozas J."/>
            <person name="Rubenfield M.J."/>
            <person name="Ruiz A."/>
            <person name="Russo S."/>
            <person name="Salzberg S.L."/>
            <person name="Sanchez-Gracia A."/>
            <person name="Saranga D.J."/>
            <person name="Sato H."/>
            <person name="Schaeffer S.W."/>
            <person name="Schatz M.C."/>
            <person name="Schlenke T."/>
            <person name="Schwartz R."/>
            <person name="Segarra C."/>
            <person name="Singh R.S."/>
            <person name="Sirot L."/>
            <person name="Sirota M."/>
            <person name="Sisneros N.B."/>
            <person name="Smith C.D."/>
            <person name="Smith T.F."/>
            <person name="Spieth J."/>
            <person name="Stage D.E."/>
            <person name="Stark A."/>
            <person name="Stephan W."/>
            <person name="Strausberg R.L."/>
            <person name="Strempel S."/>
            <person name="Sturgill D."/>
            <person name="Sutton G."/>
            <person name="Sutton G.G."/>
            <person name="Tao W."/>
            <person name="Teichmann S."/>
            <person name="Tobari Y.N."/>
            <person name="Tomimura Y."/>
            <person name="Tsolas J.M."/>
            <person name="Valente V.L."/>
            <person name="Venter E."/>
            <person name="Venter J.C."/>
            <person name="Vicario S."/>
            <person name="Vieira F.G."/>
            <person name="Vilella A.J."/>
            <person name="Villasante A."/>
            <person name="Walenz B."/>
            <person name="Wang J."/>
            <person name="Wasserman M."/>
            <person name="Watts T."/>
            <person name="Wilson D."/>
            <person name="Wilson R.K."/>
            <person name="Wing R.A."/>
            <person name="Wolfner M.F."/>
            <person name="Wong A."/>
            <person name="Wong G.K."/>
            <person name="Wu C.I."/>
            <person name="Wu G."/>
            <person name="Yamamoto D."/>
            <person name="Yang H.P."/>
            <person name="Yang S.P."/>
            <person name="Yorke J.A."/>
            <person name="Yoshida K."/>
            <person name="Zdobnov E."/>
            <person name="Zhang P."/>
            <person name="Zhang Y."/>
            <person name="Zimin A.V."/>
            <person name="Baldwin J."/>
            <person name="Abdouelleil A."/>
            <person name="Abdulkadir J."/>
            <person name="Abebe A."/>
            <person name="Abera B."/>
            <person name="Abreu J."/>
            <person name="Acer S.C."/>
            <person name="Aftuck L."/>
            <person name="Alexander A."/>
            <person name="An P."/>
            <person name="Anderson E."/>
            <person name="Anderson S."/>
            <person name="Arachi H."/>
            <person name="Azer M."/>
            <person name="Bachantsang P."/>
            <person name="Barry A."/>
            <person name="Bayul T."/>
            <person name="Berlin A."/>
            <person name="Bessette D."/>
            <person name="Bloom T."/>
            <person name="Blye J."/>
            <person name="Boguslavskiy L."/>
            <person name="Bonnet C."/>
            <person name="Boukhgalter B."/>
            <person name="Bourzgui I."/>
            <person name="Brown A."/>
            <person name="Cahill P."/>
            <person name="Channer S."/>
            <person name="Cheshatsang Y."/>
            <person name="Chuda L."/>
            <person name="Citroen M."/>
            <person name="Collymore A."/>
            <person name="Cooke P."/>
            <person name="Costello M."/>
            <person name="D'Aco K."/>
            <person name="Daza R."/>
            <person name="De Haan G."/>
            <person name="DeGray S."/>
            <person name="DeMaso C."/>
            <person name="Dhargay N."/>
            <person name="Dooley K."/>
            <person name="Dooley E."/>
            <person name="Doricent M."/>
            <person name="Dorje P."/>
            <person name="Dorjee K."/>
            <person name="Dupes A."/>
            <person name="Elong R."/>
            <person name="Falk J."/>
            <person name="Farina A."/>
            <person name="Faro S."/>
            <person name="Ferguson D."/>
            <person name="Fisher S."/>
            <person name="Foley C.D."/>
            <person name="Franke A."/>
            <person name="Friedrich D."/>
            <person name="Gadbois L."/>
            <person name="Gearin G."/>
            <person name="Gearin C.R."/>
            <person name="Giannoukos G."/>
            <person name="Goode T."/>
            <person name="Graham J."/>
            <person name="Grandbois E."/>
            <person name="Grewal S."/>
            <person name="Gyaltsen K."/>
            <person name="Hafez N."/>
            <person name="Hagos B."/>
            <person name="Hall J."/>
            <person name="Henson C."/>
            <person name="Hollinger A."/>
            <person name="Honan T."/>
            <person name="Huard M.D."/>
            <person name="Hughes L."/>
            <person name="Hurhula B."/>
            <person name="Husby M.E."/>
            <person name="Kamat A."/>
            <person name="Kanga B."/>
            <person name="Kashin S."/>
            <person name="Khazanovich D."/>
            <person name="Kisner P."/>
            <person name="Lance K."/>
            <person name="Lara M."/>
            <person name="Lee W."/>
            <person name="Lennon N."/>
            <person name="Letendre F."/>
            <person name="LeVine R."/>
            <person name="Lipovsky A."/>
            <person name="Liu X."/>
            <person name="Liu J."/>
            <person name="Liu S."/>
            <person name="Lokyitsang T."/>
            <person name="Lokyitsang Y."/>
            <person name="Lubonja R."/>
            <person name="Lui A."/>
            <person name="MacDonald P."/>
            <person name="Magnisalis V."/>
            <person name="Maru K."/>
            <person name="Matthews C."/>
            <person name="McCusker W."/>
            <person name="McDonough S."/>
            <person name="Mehta T."/>
            <person name="Meldrim J."/>
            <person name="Meneus L."/>
            <person name="Mihai O."/>
            <person name="Mihalev A."/>
            <person name="Mihova T."/>
            <person name="Mittelman R."/>
            <person name="Mlenga V."/>
            <person name="Montmayeur A."/>
            <person name="Mulrain L."/>
            <person name="Navidi A."/>
            <person name="Naylor J."/>
            <person name="Negash T."/>
            <person name="Nguyen T."/>
            <person name="Nguyen N."/>
            <person name="Nicol R."/>
            <person name="Norbu C."/>
            <person name="Norbu N."/>
            <person name="Novod N."/>
            <person name="O'Neill B."/>
            <person name="Osman S."/>
            <person name="Markiewicz E."/>
            <person name="Oyono O.L."/>
            <person name="Patti C."/>
            <person name="Phunkhang P."/>
            <person name="Pierre F."/>
            <person name="Priest M."/>
            <person name="Raghuraman S."/>
            <person name="Rege F."/>
            <person name="Reyes R."/>
            <person name="Rise C."/>
            <person name="Rogov P."/>
            <person name="Ross K."/>
            <person name="Ryan E."/>
            <person name="Settipalli S."/>
            <person name="Shea T."/>
            <person name="Sherpa N."/>
            <person name="Shi L."/>
            <person name="Shih D."/>
            <person name="Sparrow T."/>
            <person name="Spaulding J."/>
            <person name="Stalker J."/>
            <person name="Stange-Thomann N."/>
            <person name="Stavropoulos S."/>
            <person name="Stone C."/>
            <person name="Strader C."/>
            <person name="Tesfaye S."/>
            <person name="Thomson T."/>
            <person name="Thoulutsang Y."/>
            <person name="Thoulutsang D."/>
            <person name="Topham K."/>
            <person name="Topping I."/>
            <person name="Tsamla T."/>
            <person name="Vassiliev H."/>
            <person name="Vo A."/>
            <person name="Wangchuk T."/>
            <person name="Wangdi T."/>
            <person name="Weiand M."/>
            <person name="Wilkinson J."/>
            <person name="Wilson A."/>
            <person name="Yadav S."/>
            <person name="Young G."/>
            <person name="Yu Q."/>
            <person name="Zembek L."/>
            <person name="Zhong D."/>
            <person name="Zimmer A."/>
            <person name="Zwirko Z."/>
            <person name="Jaffe D.B."/>
            <person name="Alvarez P."/>
            <person name="Brockman W."/>
            <person name="Butler J."/>
            <person name="Chin C."/>
            <person name="Gnerre S."/>
            <person name="Grabherr M."/>
            <person name="Kleber M."/>
            <person name="Mauceli E."/>
            <person name="MacCallum I."/>
        </authorList>
    </citation>
    <scope>NUCLEOTIDE SEQUENCE [LARGE SCALE GENOMIC DNA]</scope>
    <source>
        <strain evidence="3">Tucson 14024-0371.13</strain>
    </source>
</reference>